<evidence type="ECO:0000313" key="1">
    <source>
        <dbReference type="EMBL" id="OUC75653.1"/>
    </source>
</evidence>
<organism evidence="1 2">
    <name type="scientific">Gordonia lacunae</name>
    <dbReference type="NCBI Taxonomy" id="417102"/>
    <lineage>
        <taxon>Bacteria</taxon>
        <taxon>Bacillati</taxon>
        <taxon>Actinomycetota</taxon>
        <taxon>Actinomycetes</taxon>
        <taxon>Mycobacteriales</taxon>
        <taxon>Gordoniaceae</taxon>
        <taxon>Gordonia</taxon>
    </lineage>
</organism>
<dbReference type="EMBL" id="NGFO01000059">
    <property type="protein sequence ID" value="OUC75653.1"/>
    <property type="molecule type" value="Genomic_DNA"/>
</dbReference>
<accession>A0A243Q354</accession>
<reference evidence="1 2" key="1">
    <citation type="submission" date="2017-05" db="EMBL/GenBank/DDBJ databases">
        <title>Biotechnological potential of actinobacteria isolated from South African environments.</title>
        <authorList>
            <person name="Le Roes-Hill M."/>
            <person name="Prins A."/>
            <person name="Durrell K.A."/>
        </authorList>
    </citation>
    <scope>NUCLEOTIDE SEQUENCE [LARGE SCALE GENOMIC DNA]</scope>
    <source>
        <strain evidence="1">BS2</strain>
    </source>
</reference>
<sequence length="89" mass="9734">ASGKGHVVLARHIRNTRLNAAATCMAQGALTGSPGARAYYDNLRDQKKSHTQALRAVANRLVGILHGCLTHRTLYNEHTAWHHRTNLAA</sequence>
<comment type="caution">
    <text evidence="1">The sequence shown here is derived from an EMBL/GenBank/DDBJ whole genome shotgun (WGS) entry which is preliminary data.</text>
</comment>
<gene>
    <name evidence="1" type="ORF">CA982_25445</name>
</gene>
<dbReference type="AlphaFoldDB" id="A0A243Q354"/>
<dbReference type="STRING" id="417102.CA982_25445"/>
<proteinExistence type="predicted"/>
<protein>
    <submittedName>
        <fullName evidence="1">IS110 family transposase</fullName>
    </submittedName>
</protein>
<feature type="non-terminal residue" evidence="1">
    <location>
        <position position="1"/>
    </location>
</feature>
<keyword evidence="2" id="KW-1185">Reference proteome</keyword>
<name>A0A243Q354_9ACTN</name>
<dbReference type="Proteomes" id="UP000194632">
    <property type="component" value="Unassembled WGS sequence"/>
</dbReference>
<evidence type="ECO:0000313" key="2">
    <source>
        <dbReference type="Proteomes" id="UP000194632"/>
    </source>
</evidence>